<evidence type="ECO:0000256" key="2">
    <source>
        <dbReference type="SAM" id="Phobius"/>
    </source>
</evidence>
<evidence type="ECO:0000256" key="1">
    <source>
        <dbReference type="ARBA" id="ARBA00010199"/>
    </source>
</evidence>
<dbReference type="AlphaFoldDB" id="A0A803T6S3"/>
<organism evidence="3 4">
    <name type="scientific">Anolis carolinensis</name>
    <name type="common">Green anole</name>
    <name type="synonym">American chameleon</name>
    <dbReference type="NCBI Taxonomy" id="28377"/>
    <lineage>
        <taxon>Eukaryota</taxon>
        <taxon>Metazoa</taxon>
        <taxon>Chordata</taxon>
        <taxon>Craniata</taxon>
        <taxon>Vertebrata</taxon>
        <taxon>Euteleostomi</taxon>
        <taxon>Lepidosauria</taxon>
        <taxon>Squamata</taxon>
        <taxon>Bifurcata</taxon>
        <taxon>Unidentata</taxon>
        <taxon>Episquamata</taxon>
        <taxon>Toxicofera</taxon>
        <taxon>Iguania</taxon>
        <taxon>Dactyloidae</taxon>
        <taxon>Anolis</taxon>
    </lineage>
</organism>
<keyword evidence="4" id="KW-1185">Reference proteome</keyword>
<keyword evidence="2" id="KW-1133">Transmembrane helix</keyword>
<keyword evidence="2" id="KW-0812">Transmembrane</keyword>
<evidence type="ECO:0008006" key="5">
    <source>
        <dbReference type="Google" id="ProtNLM"/>
    </source>
</evidence>
<dbReference type="GO" id="GO:0042910">
    <property type="term" value="F:xenobiotic transmembrane transporter activity"/>
    <property type="evidence" value="ECO:0007669"/>
    <property type="project" value="InterPro"/>
</dbReference>
<dbReference type="Ensembl" id="ENSACAT00000045073.1">
    <property type="protein sequence ID" value="ENSACAP00000030913.1"/>
    <property type="gene ID" value="ENSACAG00000035763.1"/>
</dbReference>
<proteinExistence type="inferred from homology"/>
<feature type="transmembrane region" description="Helical" evidence="2">
    <location>
        <begin position="60"/>
        <end position="81"/>
    </location>
</feature>
<dbReference type="GO" id="GO:0016020">
    <property type="term" value="C:membrane"/>
    <property type="evidence" value="ECO:0007669"/>
    <property type="project" value="InterPro"/>
</dbReference>
<feature type="transmembrane region" description="Helical" evidence="2">
    <location>
        <begin position="22"/>
        <end position="39"/>
    </location>
</feature>
<sequence>MCIILTATKDVLAYIFTSDAEVIELVAWVMPVYIAFHLFEALSATTSGILRGTGKQKLGAIFNAVGYYAVGLPVGIVLIFVAKIGLIGLWVGMLVCALIPSTFSIAYIAKMNWKQVAEEAQHRAGLTPKPMTTMTEDSNSTPGPTKTVPSIVGAEGSHISGTVVMRLQLPASLGFGVSFTVARLQLPAFLALSLGVALVRVGLQLPALLGSGDRKNSSIHSNSM</sequence>
<dbReference type="GO" id="GO:0015297">
    <property type="term" value="F:antiporter activity"/>
    <property type="evidence" value="ECO:0007669"/>
    <property type="project" value="InterPro"/>
</dbReference>
<name>A0A803T6S3_ANOCA</name>
<dbReference type="InParanoid" id="A0A803T6S3"/>
<reference evidence="3" key="2">
    <citation type="submission" date="2025-08" db="UniProtKB">
        <authorList>
            <consortium name="Ensembl"/>
        </authorList>
    </citation>
    <scope>IDENTIFICATION</scope>
</reference>
<dbReference type="InterPro" id="IPR002528">
    <property type="entry name" value="MATE_fam"/>
</dbReference>
<dbReference type="GeneTree" id="ENSGT00940000163062"/>
<dbReference type="PANTHER" id="PTHR11206">
    <property type="entry name" value="MULTIDRUG RESISTANCE PROTEIN"/>
    <property type="match status" value="1"/>
</dbReference>
<reference evidence="3" key="1">
    <citation type="submission" date="2009-12" db="EMBL/GenBank/DDBJ databases">
        <title>The Genome Sequence of Anolis carolinensis (Green Anole Lizard).</title>
        <authorList>
            <consortium name="The Genome Sequencing Platform"/>
            <person name="Di Palma F."/>
            <person name="Alfoldi J."/>
            <person name="Heiman D."/>
            <person name="Young S."/>
            <person name="Grabherr M."/>
            <person name="Johnson J."/>
            <person name="Lander E.S."/>
            <person name="Lindblad-Toh K."/>
        </authorList>
    </citation>
    <scope>NUCLEOTIDE SEQUENCE [LARGE SCALE GENOMIC DNA]</scope>
    <source>
        <strain evidence="3">JBL SC #1</strain>
    </source>
</reference>
<accession>A0A803T6S3</accession>
<dbReference type="Pfam" id="PF01554">
    <property type="entry name" value="MatE"/>
    <property type="match status" value="1"/>
</dbReference>
<feature type="transmembrane region" description="Helical" evidence="2">
    <location>
        <begin position="87"/>
        <end position="109"/>
    </location>
</feature>
<protein>
    <recommendedName>
        <fullName evidence="5">Solute carrier family 47 member 2</fullName>
    </recommendedName>
</protein>
<evidence type="ECO:0000313" key="3">
    <source>
        <dbReference type="Ensembl" id="ENSACAP00000030913.1"/>
    </source>
</evidence>
<comment type="similarity">
    <text evidence="1">Belongs to the multi antimicrobial extrusion (MATE) (TC 2.A.66.1) family.</text>
</comment>
<dbReference type="Proteomes" id="UP000001646">
    <property type="component" value="Unplaced"/>
</dbReference>
<keyword evidence="2" id="KW-0472">Membrane</keyword>
<reference evidence="3" key="3">
    <citation type="submission" date="2025-09" db="UniProtKB">
        <authorList>
            <consortium name="Ensembl"/>
        </authorList>
    </citation>
    <scope>IDENTIFICATION</scope>
</reference>
<evidence type="ECO:0000313" key="4">
    <source>
        <dbReference type="Proteomes" id="UP000001646"/>
    </source>
</evidence>